<organism evidence="12 13">
    <name type="scientific">Petromyzon marinus</name>
    <name type="common">Sea lamprey</name>
    <dbReference type="NCBI Taxonomy" id="7757"/>
    <lineage>
        <taxon>Eukaryota</taxon>
        <taxon>Metazoa</taxon>
        <taxon>Chordata</taxon>
        <taxon>Craniata</taxon>
        <taxon>Vertebrata</taxon>
        <taxon>Cyclostomata</taxon>
        <taxon>Hyperoartia</taxon>
        <taxon>Petromyzontiformes</taxon>
        <taxon>Petromyzontidae</taxon>
        <taxon>Petromyzon</taxon>
    </lineage>
</organism>
<sequence length="277" mass="28804">MGRGAATVSFSVATFIAALLAAGAAFFALLAFGTDYWLLVTKLCPAPPGPNATAVATAAAPTDAALSAETTSGAGGQQQGAEEHRDAFFLHEGFFFRCWISGEDNRGSLWNFWLAPHGRKNCSPSRLFPLPDQVLQGNSTSDSHELFALRQSWTVLLLVALGLVLVAGLLAICASPKNSALAYKVAGGIFVAAGVLLLLVLLLLVLWLEALVSLEGYVSAEAGGVSPPARSACPDGAVGAHYGWSFIVAALAVPQAVLAGVLFLLIGRALCRYPYTS</sequence>
<evidence type="ECO:0000256" key="8">
    <source>
        <dbReference type="ARBA" id="ARBA00022989"/>
    </source>
</evidence>
<name>A0AAJ7U478_PETMA</name>
<evidence type="ECO:0000256" key="4">
    <source>
        <dbReference type="ARBA" id="ARBA00022475"/>
    </source>
</evidence>
<protein>
    <recommendedName>
        <fullName evidence="3">Transmembrane protein 182</fullName>
    </recommendedName>
</protein>
<keyword evidence="10" id="KW-0325">Glycoprotein</keyword>
<keyword evidence="4" id="KW-1003">Cell membrane</keyword>
<proteinExistence type="inferred from homology"/>
<feature type="transmembrane region" description="Helical" evidence="11">
    <location>
        <begin position="153"/>
        <end position="173"/>
    </location>
</feature>
<evidence type="ECO:0000256" key="7">
    <source>
        <dbReference type="ARBA" id="ARBA00022729"/>
    </source>
</evidence>
<keyword evidence="12" id="KW-1185">Reference proteome</keyword>
<keyword evidence="8 11" id="KW-1133">Transmembrane helix</keyword>
<comment type="similarity">
    <text evidence="2">Belongs to the TMEM182 family.</text>
</comment>
<evidence type="ECO:0000256" key="10">
    <source>
        <dbReference type="ARBA" id="ARBA00023180"/>
    </source>
</evidence>
<evidence type="ECO:0000256" key="11">
    <source>
        <dbReference type="SAM" id="Phobius"/>
    </source>
</evidence>
<keyword evidence="7" id="KW-0732">Signal</keyword>
<dbReference type="KEGG" id="pmrn:116953368"/>
<evidence type="ECO:0000256" key="3">
    <source>
        <dbReference type="ARBA" id="ARBA00014600"/>
    </source>
</evidence>
<dbReference type="Pfam" id="PF13903">
    <property type="entry name" value="Claudin_2"/>
    <property type="match status" value="1"/>
</dbReference>
<evidence type="ECO:0000256" key="6">
    <source>
        <dbReference type="ARBA" id="ARBA00022692"/>
    </source>
</evidence>
<dbReference type="RefSeq" id="XP_032829404.1">
    <property type="nucleotide sequence ID" value="XM_032973513.1"/>
</dbReference>
<evidence type="ECO:0000256" key="9">
    <source>
        <dbReference type="ARBA" id="ARBA00023136"/>
    </source>
</evidence>
<feature type="transmembrane region" description="Helical" evidence="11">
    <location>
        <begin position="244"/>
        <end position="266"/>
    </location>
</feature>
<evidence type="ECO:0000256" key="5">
    <source>
        <dbReference type="ARBA" id="ARBA00022541"/>
    </source>
</evidence>
<dbReference type="Proteomes" id="UP001318040">
    <property type="component" value="Chromosome 51"/>
</dbReference>
<dbReference type="GO" id="GO:0005886">
    <property type="term" value="C:plasma membrane"/>
    <property type="evidence" value="ECO:0007669"/>
    <property type="project" value="UniProtKB-SubCell"/>
</dbReference>
<dbReference type="AlphaFoldDB" id="A0AAJ7U478"/>
<evidence type="ECO:0000313" key="13">
    <source>
        <dbReference type="RefSeq" id="XP_032829404.1"/>
    </source>
</evidence>
<keyword evidence="5" id="KW-0517">Myogenesis</keyword>
<dbReference type="InterPro" id="IPR004031">
    <property type="entry name" value="PMP22/EMP/MP20/Claudin"/>
</dbReference>
<feature type="transmembrane region" description="Helical" evidence="11">
    <location>
        <begin position="12"/>
        <end position="33"/>
    </location>
</feature>
<dbReference type="PANTHER" id="PTHR32012">
    <property type="entry name" value="TRANSMEMBRANE PROTEIN 182-RELATED"/>
    <property type="match status" value="1"/>
</dbReference>
<comment type="subcellular location">
    <subcellularLocation>
        <location evidence="1">Cell membrane</location>
        <topology evidence="1">Multi-pass membrane protein</topology>
    </subcellularLocation>
</comment>
<evidence type="ECO:0000313" key="12">
    <source>
        <dbReference type="Proteomes" id="UP001318040"/>
    </source>
</evidence>
<dbReference type="PANTHER" id="PTHR32012:SF0">
    <property type="entry name" value="TRANSMEMBRANE PROTEIN 182"/>
    <property type="match status" value="1"/>
</dbReference>
<dbReference type="GO" id="GO:0007517">
    <property type="term" value="P:muscle organ development"/>
    <property type="evidence" value="ECO:0007669"/>
    <property type="project" value="UniProtKB-KW"/>
</dbReference>
<accession>A0AAJ7U478</accession>
<dbReference type="Gene3D" id="1.20.140.150">
    <property type="match status" value="1"/>
</dbReference>
<dbReference type="InterPro" id="IPR026763">
    <property type="entry name" value="TMEM182"/>
</dbReference>
<keyword evidence="6 11" id="KW-0812">Transmembrane</keyword>
<reference evidence="13" key="1">
    <citation type="submission" date="2025-08" db="UniProtKB">
        <authorList>
            <consortium name="RefSeq"/>
        </authorList>
    </citation>
    <scope>IDENTIFICATION</scope>
    <source>
        <tissue evidence="13">Sperm</tissue>
    </source>
</reference>
<evidence type="ECO:0000256" key="2">
    <source>
        <dbReference type="ARBA" id="ARBA00006418"/>
    </source>
</evidence>
<dbReference type="CTD" id="130827"/>
<keyword evidence="9 11" id="KW-0472">Membrane</keyword>
<feature type="transmembrane region" description="Helical" evidence="11">
    <location>
        <begin position="185"/>
        <end position="208"/>
    </location>
</feature>
<evidence type="ECO:0000256" key="1">
    <source>
        <dbReference type="ARBA" id="ARBA00004651"/>
    </source>
</evidence>
<dbReference type="GeneID" id="116953368"/>
<gene>
    <name evidence="13" type="primary">TMEM182</name>
</gene>